<dbReference type="AlphaFoldDB" id="A0A1H1DV66"/>
<evidence type="ECO:0000313" key="1">
    <source>
        <dbReference type="EMBL" id="SDQ80411.1"/>
    </source>
</evidence>
<proteinExistence type="predicted"/>
<dbReference type="InterPro" id="IPR046889">
    <property type="entry name" value="Sp-CxC"/>
</dbReference>
<organism evidence="1 2">
    <name type="scientific">Paraburkholderia tuberum</name>
    <dbReference type="NCBI Taxonomy" id="157910"/>
    <lineage>
        <taxon>Bacteria</taxon>
        <taxon>Pseudomonadati</taxon>
        <taxon>Pseudomonadota</taxon>
        <taxon>Betaproteobacteria</taxon>
        <taxon>Burkholderiales</taxon>
        <taxon>Burkholderiaceae</taxon>
        <taxon>Paraburkholderia</taxon>
    </lineage>
</organism>
<evidence type="ECO:0000313" key="2">
    <source>
        <dbReference type="Proteomes" id="UP000199365"/>
    </source>
</evidence>
<gene>
    <name evidence="1" type="ORF">SAMN05445850_1792</name>
</gene>
<dbReference type="Proteomes" id="UP000199365">
    <property type="component" value="Unassembled WGS sequence"/>
</dbReference>
<sequence length="78" mass="8322">MSRVNENVVAALKAAASDADQPKEVAQRLVSWLDALATGNAVITDNDEAAKRISDLLDLVRIPSAESDLDDQDSEADL</sequence>
<dbReference type="STRING" id="157910.SAMN05445850_1792"/>
<name>A0A1H1DV66_9BURK</name>
<dbReference type="Pfam" id="PF20304">
    <property type="entry name" value="Sp-CxC"/>
    <property type="match status" value="1"/>
</dbReference>
<accession>A0A1H1DV66</accession>
<dbReference type="EMBL" id="FNKX01000001">
    <property type="protein sequence ID" value="SDQ80411.1"/>
    <property type="molecule type" value="Genomic_DNA"/>
</dbReference>
<reference evidence="2" key="1">
    <citation type="submission" date="2016-10" db="EMBL/GenBank/DDBJ databases">
        <authorList>
            <person name="Varghese N."/>
            <person name="Submissions S."/>
        </authorList>
    </citation>
    <scope>NUCLEOTIDE SEQUENCE [LARGE SCALE GENOMIC DNA]</scope>
    <source>
        <strain evidence="2">DUS833</strain>
    </source>
</reference>
<keyword evidence="2" id="KW-1185">Reference proteome</keyword>
<protein>
    <submittedName>
        <fullName evidence="1">Uncharacterized protein</fullName>
    </submittedName>
</protein>
<dbReference type="RefSeq" id="WP_143037133.1">
    <property type="nucleotide sequence ID" value="NZ_FNKX01000001.1"/>
</dbReference>